<dbReference type="GO" id="GO:0000976">
    <property type="term" value="F:transcription cis-regulatory region binding"/>
    <property type="evidence" value="ECO:0007669"/>
    <property type="project" value="TreeGrafter"/>
</dbReference>
<dbReference type="InterPro" id="IPR001647">
    <property type="entry name" value="HTH_TetR"/>
</dbReference>
<dbReference type="EMBL" id="BOPG01000031">
    <property type="protein sequence ID" value="GIJ57462.1"/>
    <property type="molecule type" value="Genomic_DNA"/>
</dbReference>
<evidence type="ECO:0000256" key="4">
    <source>
        <dbReference type="PROSITE-ProRule" id="PRU00335"/>
    </source>
</evidence>
<dbReference type="PROSITE" id="PS50977">
    <property type="entry name" value="HTH_TETR_2"/>
    <property type="match status" value="1"/>
</dbReference>
<sequence>MLGSPNRDRKTERRSATRREIIDAGWRLARDKGLAQVTLREVAELVGMRAPSLYTHFASKNAIYDAMFGDAWTQYRDYATAAESGEPPTSRAALRYYARVYFDFAVAFPARNQLMSLRTIPDFTPTAKAYAPSIAVMTDLTARMARHGVTGQEDIDLFVAIVAGMVDTQLANDPGGDRWSRLLDRAIDMFSDNLGITDEGSRP</sequence>
<reference evidence="6" key="1">
    <citation type="submission" date="2021-01" db="EMBL/GenBank/DDBJ databases">
        <title>Whole genome shotgun sequence of Virgisporangium aurantiacum NBRC 16421.</title>
        <authorList>
            <person name="Komaki H."/>
            <person name="Tamura T."/>
        </authorList>
    </citation>
    <scope>NUCLEOTIDE SEQUENCE</scope>
    <source>
        <strain evidence="6">NBRC 16421</strain>
    </source>
</reference>
<dbReference type="SUPFAM" id="SSF48498">
    <property type="entry name" value="Tetracyclin repressor-like, C-terminal domain"/>
    <property type="match status" value="1"/>
</dbReference>
<feature type="domain" description="HTH tetR-type" evidence="5">
    <location>
        <begin position="15"/>
        <end position="75"/>
    </location>
</feature>
<comment type="caution">
    <text evidence="6">The sequence shown here is derived from an EMBL/GenBank/DDBJ whole genome shotgun (WGS) entry which is preliminary data.</text>
</comment>
<accession>A0A8J4E2Y1</accession>
<gene>
    <name evidence="6" type="ORF">Vau01_049780</name>
</gene>
<feature type="DNA-binding region" description="H-T-H motif" evidence="4">
    <location>
        <begin position="38"/>
        <end position="57"/>
    </location>
</feature>
<evidence type="ECO:0000259" key="5">
    <source>
        <dbReference type="PROSITE" id="PS50977"/>
    </source>
</evidence>
<dbReference type="PRINTS" id="PR00455">
    <property type="entry name" value="HTHTETR"/>
</dbReference>
<dbReference type="Proteomes" id="UP000612585">
    <property type="component" value="Unassembled WGS sequence"/>
</dbReference>
<dbReference type="InterPro" id="IPR036271">
    <property type="entry name" value="Tet_transcr_reg_TetR-rel_C_sf"/>
</dbReference>
<dbReference type="Pfam" id="PF00440">
    <property type="entry name" value="TetR_N"/>
    <property type="match status" value="1"/>
</dbReference>
<evidence type="ECO:0000256" key="2">
    <source>
        <dbReference type="ARBA" id="ARBA00023125"/>
    </source>
</evidence>
<dbReference type="Gene3D" id="1.10.357.10">
    <property type="entry name" value="Tetracycline Repressor, domain 2"/>
    <property type="match status" value="1"/>
</dbReference>
<protein>
    <recommendedName>
        <fullName evidence="5">HTH tetR-type domain-containing protein</fullName>
    </recommendedName>
</protein>
<evidence type="ECO:0000313" key="7">
    <source>
        <dbReference type="Proteomes" id="UP000612585"/>
    </source>
</evidence>
<keyword evidence="1" id="KW-0805">Transcription regulation</keyword>
<organism evidence="6 7">
    <name type="scientific">Virgisporangium aurantiacum</name>
    <dbReference type="NCBI Taxonomy" id="175570"/>
    <lineage>
        <taxon>Bacteria</taxon>
        <taxon>Bacillati</taxon>
        <taxon>Actinomycetota</taxon>
        <taxon>Actinomycetes</taxon>
        <taxon>Micromonosporales</taxon>
        <taxon>Micromonosporaceae</taxon>
        <taxon>Virgisporangium</taxon>
    </lineage>
</organism>
<dbReference type="AlphaFoldDB" id="A0A8J4E2Y1"/>
<dbReference type="GO" id="GO:0003700">
    <property type="term" value="F:DNA-binding transcription factor activity"/>
    <property type="evidence" value="ECO:0007669"/>
    <property type="project" value="TreeGrafter"/>
</dbReference>
<dbReference type="PANTHER" id="PTHR30055:SF234">
    <property type="entry name" value="HTH-TYPE TRANSCRIPTIONAL REGULATOR BETI"/>
    <property type="match status" value="1"/>
</dbReference>
<keyword evidence="3" id="KW-0804">Transcription</keyword>
<dbReference type="InterPro" id="IPR009057">
    <property type="entry name" value="Homeodomain-like_sf"/>
</dbReference>
<proteinExistence type="predicted"/>
<keyword evidence="7" id="KW-1185">Reference proteome</keyword>
<name>A0A8J4E2Y1_9ACTN</name>
<dbReference type="SUPFAM" id="SSF46689">
    <property type="entry name" value="Homeodomain-like"/>
    <property type="match status" value="1"/>
</dbReference>
<dbReference type="InterPro" id="IPR050109">
    <property type="entry name" value="HTH-type_TetR-like_transc_reg"/>
</dbReference>
<evidence type="ECO:0000256" key="1">
    <source>
        <dbReference type="ARBA" id="ARBA00023015"/>
    </source>
</evidence>
<keyword evidence="2 4" id="KW-0238">DNA-binding</keyword>
<evidence type="ECO:0000313" key="6">
    <source>
        <dbReference type="EMBL" id="GIJ57462.1"/>
    </source>
</evidence>
<evidence type="ECO:0000256" key="3">
    <source>
        <dbReference type="ARBA" id="ARBA00023163"/>
    </source>
</evidence>
<dbReference type="PANTHER" id="PTHR30055">
    <property type="entry name" value="HTH-TYPE TRANSCRIPTIONAL REGULATOR RUTR"/>
    <property type="match status" value="1"/>
</dbReference>
<dbReference type="RefSeq" id="WP_203996810.1">
    <property type="nucleotide sequence ID" value="NZ_BOPG01000031.1"/>
</dbReference>